<evidence type="ECO:0000313" key="8">
    <source>
        <dbReference type="Proteomes" id="UP000236728"/>
    </source>
</evidence>
<name>A0A1H6B599_9BACT</name>
<dbReference type="GO" id="GO:0008697">
    <property type="term" value="F:4-deoxy-L-threo-5-hexosulose-uronate ketol-isomerase activity"/>
    <property type="evidence" value="ECO:0007669"/>
    <property type="project" value="UniProtKB-UniRule"/>
</dbReference>
<feature type="binding site" evidence="6">
    <location>
        <position position="194"/>
    </location>
    <ligand>
        <name>Zn(2+)</name>
        <dbReference type="ChEBI" id="CHEBI:29105"/>
    </ligand>
</feature>
<dbReference type="InterPro" id="IPR011051">
    <property type="entry name" value="RmlC_Cupin_sf"/>
</dbReference>
<feature type="binding site" evidence="6">
    <location>
        <position position="243"/>
    </location>
    <ligand>
        <name>Zn(2+)</name>
        <dbReference type="ChEBI" id="CHEBI:29105"/>
    </ligand>
</feature>
<evidence type="ECO:0000256" key="2">
    <source>
        <dbReference type="ARBA" id="ARBA00008086"/>
    </source>
</evidence>
<keyword evidence="3 6" id="KW-0479">Metal-binding</keyword>
<reference evidence="7 8" key="1">
    <citation type="submission" date="2016-10" db="EMBL/GenBank/DDBJ databases">
        <authorList>
            <person name="de Groot N.N."/>
        </authorList>
    </citation>
    <scope>NUCLEOTIDE SEQUENCE [LARGE SCALE GENOMIC DNA]</scope>
    <source>
        <strain evidence="7 8">DSM 22489</strain>
    </source>
</reference>
<keyword evidence="5 6" id="KW-0413">Isomerase</keyword>
<comment type="function">
    <text evidence="6">Catalyzes the isomerization of 5-dehydro-4-deoxy-D-glucuronate to 3-deoxy-D-glycero-2,5-hexodiulosonate.</text>
</comment>
<keyword evidence="4 6" id="KW-0862">Zinc</keyword>
<comment type="similarity">
    <text evidence="2 6">Belongs to the KduI family.</text>
</comment>
<dbReference type="GO" id="GO:0045490">
    <property type="term" value="P:pectin catabolic process"/>
    <property type="evidence" value="ECO:0007669"/>
    <property type="project" value="UniProtKB-UniRule"/>
</dbReference>
<evidence type="ECO:0000313" key="7">
    <source>
        <dbReference type="EMBL" id="SEG55377.1"/>
    </source>
</evidence>
<gene>
    <name evidence="6" type="primary">kduI</name>
    <name evidence="7" type="ORF">SAMN05421819_3493</name>
</gene>
<dbReference type="RefSeq" id="WP_103934346.1">
    <property type="nucleotide sequence ID" value="NZ_FNVA01000006.1"/>
</dbReference>
<dbReference type="GO" id="GO:0019698">
    <property type="term" value="P:D-galacturonate catabolic process"/>
    <property type="evidence" value="ECO:0007669"/>
    <property type="project" value="TreeGrafter"/>
</dbReference>
<dbReference type="AlphaFoldDB" id="A0A1H6B599"/>
<comment type="catalytic activity">
    <reaction evidence="1 6">
        <text>5-dehydro-4-deoxy-D-glucuronate = 3-deoxy-D-glycero-2,5-hexodiulosonate</text>
        <dbReference type="Rhea" id="RHEA:23896"/>
        <dbReference type="ChEBI" id="CHEBI:17117"/>
        <dbReference type="ChEBI" id="CHEBI:29071"/>
        <dbReference type="EC" id="5.3.1.17"/>
    </reaction>
</comment>
<proteinExistence type="inferred from homology"/>
<dbReference type="EC" id="5.3.1.17" evidence="6"/>
<feature type="binding site" evidence="6">
    <location>
        <position position="196"/>
    </location>
    <ligand>
        <name>Zn(2+)</name>
        <dbReference type="ChEBI" id="CHEBI:29105"/>
    </ligand>
</feature>
<dbReference type="GO" id="GO:0042840">
    <property type="term" value="P:D-glucuronate catabolic process"/>
    <property type="evidence" value="ECO:0007669"/>
    <property type="project" value="TreeGrafter"/>
</dbReference>
<dbReference type="InterPro" id="IPR027449">
    <property type="entry name" value="KduI_N"/>
</dbReference>
<dbReference type="SUPFAM" id="SSF51182">
    <property type="entry name" value="RmlC-like cupins"/>
    <property type="match status" value="1"/>
</dbReference>
<dbReference type="EMBL" id="FNVA01000006">
    <property type="protein sequence ID" value="SEG55377.1"/>
    <property type="molecule type" value="Genomic_DNA"/>
</dbReference>
<dbReference type="CDD" id="cd20294">
    <property type="entry name" value="cupin_KduI_N"/>
    <property type="match status" value="1"/>
</dbReference>
<dbReference type="PANTHER" id="PTHR38461">
    <property type="entry name" value="4-DEOXY-L-THREO-5-HEXOSULOSE-URONATE KETOL-ISOMERASE"/>
    <property type="match status" value="1"/>
</dbReference>
<dbReference type="GO" id="GO:0008270">
    <property type="term" value="F:zinc ion binding"/>
    <property type="evidence" value="ECO:0007669"/>
    <property type="project" value="UniProtKB-UniRule"/>
</dbReference>
<evidence type="ECO:0000256" key="3">
    <source>
        <dbReference type="ARBA" id="ARBA00022723"/>
    </source>
</evidence>
<keyword evidence="8" id="KW-1185">Reference proteome</keyword>
<dbReference type="CDD" id="cd20491">
    <property type="entry name" value="cupin_KduI_C"/>
    <property type="match status" value="1"/>
</dbReference>
<dbReference type="UniPathway" id="UPA00545">
    <property type="reaction ID" value="UER00826"/>
</dbReference>
<dbReference type="Gene3D" id="2.60.120.520">
    <property type="entry name" value="pectin degrading enzyme 5-keto 4- deoxyuronate isomerase, domain 1"/>
    <property type="match status" value="1"/>
</dbReference>
<dbReference type="HAMAP" id="MF_00687">
    <property type="entry name" value="KduI"/>
    <property type="match status" value="1"/>
</dbReference>
<dbReference type="InterPro" id="IPR021120">
    <property type="entry name" value="KduI/IolB_isomerase"/>
</dbReference>
<dbReference type="Proteomes" id="UP000236728">
    <property type="component" value="Unassembled WGS sequence"/>
</dbReference>
<organism evidence="7 8">
    <name type="scientific">Bryocella elongata</name>
    <dbReference type="NCBI Taxonomy" id="863522"/>
    <lineage>
        <taxon>Bacteria</taxon>
        <taxon>Pseudomonadati</taxon>
        <taxon>Acidobacteriota</taxon>
        <taxon>Terriglobia</taxon>
        <taxon>Terriglobales</taxon>
        <taxon>Acidobacteriaceae</taxon>
        <taxon>Bryocella</taxon>
    </lineage>
</organism>
<dbReference type="InterPro" id="IPR014710">
    <property type="entry name" value="RmlC-like_jellyroll"/>
</dbReference>
<evidence type="ECO:0000256" key="1">
    <source>
        <dbReference type="ARBA" id="ARBA00000552"/>
    </source>
</evidence>
<feature type="binding site" evidence="6">
    <location>
        <position position="201"/>
    </location>
    <ligand>
        <name>Zn(2+)</name>
        <dbReference type="ChEBI" id="CHEBI:29105"/>
    </ligand>
</feature>
<dbReference type="PANTHER" id="PTHR38461:SF1">
    <property type="entry name" value="4-DEOXY-L-THREO-5-HEXOSULOSE-URONATE KETOL-ISOMERASE"/>
    <property type="match status" value="1"/>
</dbReference>
<sequence length="276" mass="30418">MKLLQMADPVRYPTMTTAELRSTFLLEELFTPGELTLAYVDLDRAVVGGCIPTSAPLTLETQPELRADFFCQRRELGVFNVGGKGTVTVDGVNYELDKLDTLYIGRGSKAVSFASVDAATPAAYYLLSYPAHAEYPVALAKFATLTPVNLGAQETCNKRSIYKAIHLEGVRSCQLVMGFTLLDSGSIWNTMPPHTHMRRSEIYFYFDVDPVHRVLHLMGPPDATSHIVMKDKEVVVSPGWSIHAGVGTKNYGFCWGMGGENQDYADMDPAPVVDLR</sequence>
<accession>A0A1H6B599</accession>
<evidence type="ECO:0000256" key="5">
    <source>
        <dbReference type="ARBA" id="ARBA00023235"/>
    </source>
</evidence>
<dbReference type="InterPro" id="IPR007045">
    <property type="entry name" value="KduI"/>
</dbReference>
<dbReference type="Pfam" id="PF04962">
    <property type="entry name" value="KduI"/>
    <property type="match status" value="1"/>
</dbReference>
<dbReference type="NCBIfam" id="NF002091">
    <property type="entry name" value="PRK00924.1"/>
    <property type="match status" value="1"/>
</dbReference>
<comment type="pathway">
    <text evidence="6">Glycan metabolism; pectin degradation; 2-dehydro-3-deoxy-D-gluconate from pectin: step 4/5.</text>
</comment>
<protein>
    <recommendedName>
        <fullName evidence="6">4-deoxy-L-threo-5-hexosulose-uronate ketol-isomerase</fullName>
        <ecNumber evidence="6">5.3.1.17</ecNumber>
    </recommendedName>
    <alternativeName>
        <fullName evidence="6">5-keto-4-deoxyuronate isomerase</fullName>
    </alternativeName>
    <alternativeName>
        <fullName evidence="6">DKI isomerase</fullName>
    </alternativeName>
</protein>
<dbReference type="Gene3D" id="2.60.120.10">
    <property type="entry name" value="Jelly Rolls"/>
    <property type="match status" value="1"/>
</dbReference>
<evidence type="ECO:0000256" key="4">
    <source>
        <dbReference type="ARBA" id="ARBA00022833"/>
    </source>
</evidence>
<dbReference type="OrthoDB" id="9770644at2"/>
<comment type="cofactor">
    <cofactor evidence="6">
        <name>Zn(2+)</name>
        <dbReference type="ChEBI" id="CHEBI:29105"/>
    </cofactor>
    <text evidence="6">Binds 1 zinc ion per subunit.</text>
</comment>
<evidence type="ECO:0000256" key="6">
    <source>
        <dbReference type="HAMAP-Rule" id="MF_00687"/>
    </source>
</evidence>